<accession>A0A1D2QU29</accession>
<sequence length="237" mass="25535">MKHTPDYPLANSQRVEQHLSLWQVEQPQQDPGFFESVGHAVGSVVSTIGHVITGAISAVGNFFSSVLNNTGLFGGREEIVNVDPLAVDLNGDGVQLTHYNDSHAVFDVDNDGYAENTGWIHRSDGIVVHDVDGDGKINDITETISEFYGSEKGTGQNEQFADGLDALASLDSNNDGVFDANDEMFSTLRVWQDNNGDAKTDVGELSTLTEVGIASIDLNKTISDRERLEGHADKVAA</sequence>
<name>A0A1D2QU29_9GAMM</name>
<evidence type="ECO:0000313" key="2">
    <source>
        <dbReference type="Proteomes" id="UP000242502"/>
    </source>
</evidence>
<evidence type="ECO:0008006" key="3">
    <source>
        <dbReference type="Google" id="ProtNLM"/>
    </source>
</evidence>
<evidence type="ECO:0000313" key="1">
    <source>
        <dbReference type="EMBL" id="ODS25068.1"/>
    </source>
</evidence>
<reference evidence="1 2" key="1">
    <citation type="journal article" date="2016" name="Appl. Environ. Microbiol.">
        <title>Lack of Overt Genome Reduction in the Bryostatin-Producing Bryozoan Symbiont "Candidatus Endobugula sertula".</title>
        <authorList>
            <person name="Miller I.J."/>
            <person name="Vanee N."/>
            <person name="Fong S.S."/>
            <person name="Lim-Fong G.E."/>
            <person name="Kwan J.C."/>
        </authorList>
    </citation>
    <scope>NUCLEOTIDE SEQUENCE [LARGE SCALE GENOMIC DNA]</scope>
    <source>
        <strain evidence="1">AB1-4</strain>
    </source>
</reference>
<dbReference type="STRING" id="62101.AB835_00755"/>
<gene>
    <name evidence="1" type="ORF">AB835_00755</name>
</gene>
<proteinExistence type="predicted"/>
<dbReference type="Proteomes" id="UP000242502">
    <property type="component" value="Unassembled WGS sequence"/>
</dbReference>
<organism evidence="1 2">
    <name type="scientific">Candidatus Endobugula sertula</name>
    <name type="common">Bugula neritina bacterial symbiont</name>
    <dbReference type="NCBI Taxonomy" id="62101"/>
    <lineage>
        <taxon>Bacteria</taxon>
        <taxon>Pseudomonadati</taxon>
        <taxon>Pseudomonadota</taxon>
        <taxon>Gammaproteobacteria</taxon>
        <taxon>Cellvibrionales</taxon>
        <taxon>Cellvibrionaceae</taxon>
        <taxon>Candidatus Endobugula</taxon>
    </lineage>
</organism>
<comment type="caution">
    <text evidence="1">The sequence shown here is derived from an EMBL/GenBank/DDBJ whole genome shotgun (WGS) entry which is preliminary data.</text>
</comment>
<dbReference type="PANTHER" id="PTHR39431:SF1">
    <property type="entry name" value="FRPA_C-RELATED PROTEIN"/>
    <property type="match status" value="1"/>
</dbReference>
<dbReference type="AlphaFoldDB" id="A0A1D2QU29"/>
<dbReference type="EMBL" id="MDLC01000002">
    <property type="protein sequence ID" value="ODS25068.1"/>
    <property type="molecule type" value="Genomic_DNA"/>
</dbReference>
<dbReference type="PANTHER" id="PTHR39431">
    <property type="entry name" value="FRPA/C-RELATED PROTEIN"/>
    <property type="match status" value="1"/>
</dbReference>
<protein>
    <recommendedName>
        <fullName evidence="3">EF-hand domain-containing protein</fullName>
    </recommendedName>
</protein>